<dbReference type="SUPFAM" id="SSF52096">
    <property type="entry name" value="ClpP/crotonase"/>
    <property type="match status" value="1"/>
</dbReference>
<dbReference type="Gene3D" id="3.90.226.10">
    <property type="entry name" value="2-enoyl-CoA Hydratase, Chain A, domain 1"/>
    <property type="match status" value="1"/>
</dbReference>
<dbReference type="PANTHER" id="PTHR43684:SF1">
    <property type="entry name" value="ENOYL-COA DELTA ISOMERASE 2"/>
    <property type="match status" value="1"/>
</dbReference>
<evidence type="ECO:0000256" key="2">
    <source>
        <dbReference type="ARBA" id="ARBA00023140"/>
    </source>
</evidence>
<dbReference type="EMBL" id="JAGIYY010000002">
    <property type="protein sequence ID" value="MBP0438771.1"/>
    <property type="molecule type" value="Genomic_DNA"/>
</dbReference>
<protein>
    <submittedName>
        <fullName evidence="4">Crotonase/enoyl-CoA hydratase family protein</fullName>
    </submittedName>
</protein>
<name>A0A8J7RK78_9HYPH</name>
<dbReference type="InterPro" id="IPR051053">
    <property type="entry name" value="ECH/Chromodomain_protein"/>
</dbReference>
<evidence type="ECO:0000256" key="1">
    <source>
        <dbReference type="ARBA" id="ARBA00004275"/>
    </source>
</evidence>
<keyword evidence="2" id="KW-0576">Peroxisome</keyword>
<proteinExistence type="predicted"/>
<comment type="subcellular location">
    <subcellularLocation>
        <location evidence="1">Peroxisome</location>
    </subcellularLocation>
</comment>
<dbReference type="InterPro" id="IPR001753">
    <property type="entry name" value="Enoyl-CoA_hydra/iso"/>
</dbReference>
<reference evidence="4" key="1">
    <citation type="submission" date="2021-03" db="EMBL/GenBank/DDBJ databases">
        <title>Genome sequencing and assembly of Tianweitania sediminis.</title>
        <authorList>
            <person name="Chhetri G."/>
        </authorList>
    </citation>
    <scope>NUCLEOTIDE SEQUENCE</scope>
    <source>
        <strain evidence="4">Z8</strain>
    </source>
</reference>
<dbReference type="GO" id="GO:0004165">
    <property type="term" value="F:delta(3)-delta(2)-enoyl-CoA isomerase activity"/>
    <property type="evidence" value="ECO:0007669"/>
    <property type="project" value="UniProtKB-ARBA"/>
</dbReference>
<keyword evidence="5" id="KW-1185">Reference proteome</keyword>
<accession>A0A8J7RK78</accession>
<gene>
    <name evidence="4" type="ORF">J5Y06_08935</name>
</gene>
<dbReference type="NCBIfam" id="NF004681">
    <property type="entry name" value="PRK06023.1"/>
    <property type="match status" value="1"/>
</dbReference>
<evidence type="ECO:0000313" key="4">
    <source>
        <dbReference type="EMBL" id="MBP0438771.1"/>
    </source>
</evidence>
<dbReference type="Pfam" id="PF00378">
    <property type="entry name" value="ECH_1"/>
    <property type="match status" value="1"/>
</dbReference>
<dbReference type="RefSeq" id="WP_209334788.1">
    <property type="nucleotide sequence ID" value="NZ_JAGIYY010000002.1"/>
</dbReference>
<dbReference type="AlphaFoldDB" id="A0A8J7RK78"/>
<dbReference type="InterPro" id="IPR029045">
    <property type="entry name" value="ClpP/crotonase-like_dom_sf"/>
</dbReference>
<comment type="caution">
    <text evidence="4">The sequence shown here is derived from an EMBL/GenBank/DDBJ whole genome shotgun (WGS) entry which is preliminary data.</text>
</comment>
<evidence type="ECO:0000313" key="5">
    <source>
        <dbReference type="Proteomes" id="UP000666240"/>
    </source>
</evidence>
<evidence type="ECO:0000256" key="3">
    <source>
        <dbReference type="ARBA" id="ARBA00023235"/>
    </source>
</evidence>
<organism evidence="4 5">
    <name type="scientific">Tianweitania sediminis</name>
    <dbReference type="NCBI Taxonomy" id="1502156"/>
    <lineage>
        <taxon>Bacteria</taxon>
        <taxon>Pseudomonadati</taxon>
        <taxon>Pseudomonadota</taxon>
        <taxon>Alphaproteobacteria</taxon>
        <taxon>Hyphomicrobiales</taxon>
        <taxon>Phyllobacteriaceae</taxon>
        <taxon>Tianweitania</taxon>
    </lineage>
</organism>
<dbReference type="PANTHER" id="PTHR43684">
    <property type="match status" value="1"/>
</dbReference>
<sequence>MSEHIIVERRGAVNVIRINRPDKKNALTFAMYDAMAAALTAGEQDEAVRAHVLLGVPGAFSSGNDLSDFMRIASGETKGLEVFGFLRALATLEKPIVSGADGIAVGIGTTIHLHCDLTFATPRTEFRTPFVDLGIVPEAGSSLLVPAVLGRQPAFALLVMGDPLPAAEAKAGGLIHAVVNEQELEAAVIAAADRLAAKPANALRTAREFMRGPRDTILARIDEESKAVRKGLASQEARDAFAAFFSRKK</sequence>
<keyword evidence="3" id="KW-0413">Isomerase</keyword>
<dbReference type="CDD" id="cd06558">
    <property type="entry name" value="crotonase-like"/>
    <property type="match status" value="1"/>
</dbReference>
<dbReference type="Proteomes" id="UP000666240">
    <property type="component" value="Unassembled WGS sequence"/>
</dbReference>